<accession>A0A2X0M4T2</accession>
<dbReference type="AlphaFoldDB" id="A0A2X0M4T2"/>
<keyword evidence="3" id="KW-1185">Reference proteome</keyword>
<proteinExistence type="predicted"/>
<dbReference type="EMBL" id="FMWP01000146">
    <property type="protein sequence ID" value="SDA04125.1"/>
    <property type="molecule type" value="Genomic_DNA"/>
</dbReference>
<dbReference type="STRING" id="289078.A0A2X0M4T2"/>
<reference evidence="2" key="1">
    <citation type="submission" date="2016-10" db="EMBL/GenBank/DDBJ databases">
        <authorList>
            <person name="Cai Z."/>
        </authorList>
    </citation>
    <scope>NUCLEOTIDE SEQUENCE [LARGE SCALE GENOMIC DNA]</scope>
</reference>
<gene>
    <name evidence="2" type="ORF">BZ3500_MVSOF-1268-A1-R1_C045G00140</name>
</gene>
<evidence type="ECO:0000313" key="2">
    <source>
        <dbReference type="EMBL" id="SDA04125.1"/>
    </source>
</evidence>
<organism evidence="2 3">
    <name type="scientific">Microbotryum saponariae</name>
    <dbReference type="NCBI Taxonomy" id="289078"/>
    <lineage>
        <taxon>Eukaryota</taxon>
        <taxon>Fungi</taxon>
        <taxon>Dikarya</taxon>
        <taxon>Basidiomycota</taxon>
        <taxon>Pucciniomycotina</taxon>
        <taxon>Microbotryomycetes</taxon>
        <taxon>Microbotryales</taxon>
        <taxon>Microbotryaceae</taxon>
        <taxon>Microbotryum</taxon>
    </lineage>
</organism>
<dbReference type="Proteomes" id="UP000249723">
    <property type="component" value="Unassembled WGS sequence"/>
</dbReference>
<name>A0A2X0M4T2_9BASI</name>
<protein>
    <submittedName>
        <fullName evidence="2">BZ3500_MvSof-1268-A1-R1_C045g00140 protein</fullName>
    </submittedName>
</protein>
<feature type="region of interest" description="Disordered" evidence="1">
    <location>
        <begin position="268"/>
        <end position="340"/>
    </location>
</feature>
<evidence type="ECO:0000313" key="3">
    <source>
        <dbReference type="Proteomes" id="UP000249723"/>
    </source>
</evidence>
<sequence>MEFNIKYHYLLELEGAIRHFGPPKLFDSSVAESANKVVAPSQYAHQPSSSIADVAQTLAKTAALTFVTGGGLWRHGGRVPAQPARHVHPVPPTHVYKASDPPQLHQTSMEALREYFIHLDYYNRRVARVPVTANHDKIEGAGMGLQSWRSKLSELIRRACPPISSGRNSRCCTGTPVTGHDVHAFQDFSDRMRVLQMEIGFQVVSDQELASLFSSALIPSCADSSARIDAPAEQPGEFDYQVFERIGREEWDVIAQRRAAITTQVAALQQQRSNTDRRPSQRPRQCDQPPPQPQPWGTPVELHSVKRSNTSTSGRRLTGLSAFRLAPSPQPRPLSFEPRA</sequence>
<evidence type="ECO:0000256" key="1">
    <source>
        <dbReference type="SAM" id="MobiDB-lite"/>
    </source>
</evidence>